<reference evidence="1 2" key="1">
    <citation type="submission" date="2019-03" db="EMBL/GenBank/DDBJ databases">
        <title>Single cell metagenomics reveals metabolic interactions within the superorganism composed of flagellate Streblomastix strix and complex community of Bacteroidetes bacteria on its surface.</title>
        <authorList>
            <person name="Treitli S.C."/>
            <person name="Kolisko M."/>
            <person name="Husnik F."/>
            <person name="Keeling P."/>
            <person name="Hampl V."/>
        </authorList>
    </citation>
    <scope>NUCLEOTIDE SEQUENCE [LARGE SCALE GENOMIC DNA]</scope>
    <source>
        <strain evidence="1">ST1C</strain>
    </source>
</reference>
<name>A0A5J4WD92_9EUKA</name>
<proteinExistence type="predicted"/>
<protein>
    <submittedName>
        <fullName evidence="1">Uncharacterized protein</fullName>
    </submittedName>
</protein>
<evidence type="ECO:0000313" key="2">
    <source>
        <dbReference type="Proteomes" id="UP000324800"/>
    </source>
</evidence>
<sequence length="57" mass="6601">MRHFVLECVPELRVVQKQYNNDMNALKHSRRLGLASLPEVMHPFTDPPAPIQLCCKQ</sequence>
<dbReference type="Proteomes" id="UP000324800">
    <property type="component" value="Unassembled WGS sequence"/>
</dbReference>
<organism evidence="1 2">
    <name type="scientific">Streblomastix strix</name>
    <dbReference type="NCBI Taxonomy" id="222440"/>
    <lineage>
        <taxon>Eukaryota</taxon>
        <taxon>Metamonada</taxon>
        <taxon>Preaxostyla</taxon>
        <taxon>Oxymonadida</taxon>
        <taxon>Streblomastigidae</taxon>
        <taxon>Streblomastix</taxon>
    </lineage>
</organism>
<gene>
    <name evidence="1" type="ORF">EZS28_011828</name>
</gene>
<dbReference type="AlphaFoldDB" id="A0A5J4WD92"/>
<feature type="non-terminal residue" evidence="1">
    <location>
        <position position="57"/>
    </location>
</feature>
<comment type="caution">
    <text evidence="1">The sequence shown here is derived from an EMBL/GenBank/DDBJ whole genome shotgun (WGS) entry which is preliminary data.</text>
</comment>
<evidence type="ECO:0000313" key="1">
    <source>
        <dbReference type="EMBL" id="KAA6392643.1"/>
    </source>
</evidence>
<accession>A0A5J4WD92</accession>
<dbReference type="EMBL" id="SNRW01002477">
    <property type="protein sequence ID" value="KAA6392643.1"/>
    <property type="molecule type" value="Genomic_DNA"/>
</dbReference>